<dbReference type="Proteomes" id="UP000503580">
    <property type="component" value="Chromosome"/>
</dbReference>
<accession>A0A6G9RL88</accession>
<reference evidence="1 2" key="1">
    <citation type="submission" date="2020-02" db="EMBL/GenBank/DDBJ databases">
        <title>Whole genome PO2S7.</title>
        <authorList>
            <person name="Singha K.M."/>
        </authorList>
    </citation>
    <scope>NUCLEOTIDE SEQUENCE [LARGE SCALE GENOMIC DNA]</scope>
    <source>
        <strain evidence="1 2">PO2S7</strain>
    </source>
</reference>
<keyword evidence="2" id="KW-1185">Reference proteome</keyword>
<sequence>MIQMSFTLNDKEYRRLGRVAKHLDYIGEDGKGDIPAMLSELTKRLVNARLSRDGHLYEAKAEY</sequence>
<gene>
    <name evidence="1" type="ORF">GY169_13330</name>
</gene>
<dbReference type="RefSeq" id="WP_167576038.1">
    <property type="nucleotide sequence ID" value="NZ_CP050321.1"/>
</dbReference>
<proteinExistence type="predicted"/>
<dbReference type="KEGG" id="kgn:GY169_13330"/>
<protein>
    <submittedName>
        <fullName evidence="1">Uncharacterized protein</fullName>
    </submittedName>
</protein>
<dbReference type="EMBL" id="CP050321">
    <property type="protein sequence ID" value="QIR27724.1"/>
    <property type="molecule type" value="Genomic_DNA"/>
</dbReference>
<organism evidence="1 2">
    <name type="scientific">Kluyvera genomosp. 3</name>
    <dbReference type="NCBI Taxonomy" id="2774055"/>
    <lineage>
        <taxon>Bacteria</taxon>
        <taxon>Pseudomonadati</taxon>
        <taxon>Pseudomonadota</taxon>
        <taxon>Gammaproteobacteria</taxon>
        <taxon>Enterobacterales</taxon>
        <taxon>Enterobacteriaceae</taxon>
        <taxon>Kluyvera</taxon>
    </lineage>
</organism>
<dbReference type="AlphaFoldDB" id="A0A6G9RL88"/>
<evidence type="ECO:0000313" key="2">
    <source>
        <dbReference type="Proteomes" id="UP000503580"/>
    </source>
</evidence>
<evidence type="ECO:0000313" key="1">
    <source>
        <dbReference type="EMBL" id="QIR27724.1"/>
    </source>
</evidence>
<name>A0A6G9RL88_9ENTR</name>